<organism evidence="2 3">
    <name type="scientific">Mauremys mutica</name>
    <name type="common">yellowpond turtle</name>
    <dbReference type="NCBI Taxonomy" id="74926"/>
    <lineage>
        <taxon>Eukaryota</taxon>
        <taxon>Metazoa</taxon>
        <taxon>Chordata</taxon>
        <taxon>Craniata</taxon>
        <taxon>Vertebrata</taxon>
        <taxon>Euteleostomi</taxon>
        <taxon>Archelosauria</taxon>
        <taxon>Testudinata</taxon>
        <taxon>Testudines</taxon>
        <taxon>Cryptodira</taxon>
        <taxon>Durocryptodira</taxon>
        <taxon>Testudinoidea</taxon>
        <taxon>Geoemydidae</taxon>
        <taxon>Geoemydinae</taxon>
        <taxon>Mauremys</taxon>
    </lineage>
</organism>
<evidence type="ECO:0000256" key="1">
    <source>
        <dbReference type="SAM" id="MobiDB-lite"/>
    </source>
</evidence>
<dbReference type="EMBL" id="JAHDVG010000480">
    <property type="protein sequence ID" value="KAH1174411.1"/>
    <property type="molecule type" value="Genomic_DNA"/>
</dbReference>
<keyword evidence="3" id="KW-1185">Reference proteome</keyword>
<gene>
    <name evidence="2" type="ORF">KIL84_002555</name>
</gene>
<dbReference type="Proteomes" id="UP000827986">
    <property type="component" value="Unassembled WGS sequence"/>
</dbReference>
<proteinExistence type="predicted"/>
<feature type="region of interest" description="Disordered" evidence="1">
    <location>
        <begin position="1"/>
        <end position="49"/>
    </location>
</feature>
<evidence type="ECO:0000313" key="2">
    <source>
        <dbReference type="EMBL" id="KAH1174411.1"/>
    </source>
</evidence>
<name>A0A9D3X722_9SAUR</name>
<reference evidence="2" key="1">
    <citation type="submission" date="2021-09" db="EMBL/GenBank/DDBJ databases">
        <title>The genome of Mauremys mutica provides insights into the evolution of semi-aquatic lifestyle.</title>
        <authorList>
            <person name="Gong S."/>
            <person name="Gao Y."/>
        </authorList>
    </citation>
    <scope>NUCLEOTIDE SEQUENCE</scope>
    <source>
        <strain evidence="2">MM-2020</strain>
        <tissue evidence="2">Muscle</tissue>
    </source>
</reference>
<dbReference type="AlphaFoldDB" id="A0A9D3X722"/>
<evidence type="ECO:0000313" key="3">
    <source>
        <dbReference type="Proteomes" id="UP000827986"/>
    </source>
</evidence>
<sequence>MAMGGAGSGPDSALGRSVEVNAEDGSSSVLGTDTGVAAPSQSPAAGGLSPCVPQLGPAFPIPGILLVTDTQHQQGQSSASPLAELRFPFQPQSNGDLSPASYHAPNTAHLASYRSLCAGAGLDLRE</sequence>
<accession>A0A9D3X722</accession>
<protein>
    <submittedName>
        <fullName evidence="2">Uncharacterized protein</fullName>
    </submittedName>
</protein>
<comment type="caution">
    <text evidence="2">The sequence shown here is derived from an EMBL/GenBank/DDBJ whole genome shotgun (WGS) entry which is preliminary data.</text>
</comment>